<dbReference type="STRING" id="177199.A0A420Y6B9"/>
<keyword evidence="8" id="KW-0547">Nucleotide-binding</keyword>
<feature type="compositionally biased region" description="Basic and acidic residues" evidence="17">
    <location>
        <begin position="189"/>
        <end position="221"/>
    </location>
</feature>
<dbReference type="Gene3D" id="3.40.50.300">
    <property type="entry name" value="P-loop containing nucleotide triphosphate hydrolases"/>
    <property type="match status" value="1"/>
</dbReference>
<feature type="region of interest" description="Disordered" evidence="17">
    <location>
        <begin position="155"/>
        <end position="250"/>
    </location>
</feature>
<dbReference type="GO" id="GO:0005745">
    <property type="term" value="C:m-AAA complex"/>
    <property type="evidence" value="ECO:0007669"/>
    <property type="project" value="TreeGrafter"/>
</dbReference>
<feature type="compositionally biased region" description="Low complexity" evidence="17">
    <location>
        <begin position="174"/>
        <end position="188"/>
    </location>
</feature>
<dbReference type="SUPFAM" id="SSF52540">
    <property type="entry name" value="P-loop containing nucleoside triphosphate hydrolases"/>
    <property type="match status" value="1"/>
</dbReference>
<dbReference type="InterPro" id="IPR011546">
    <property type="entry name" value="Pept_M41_FtsH_extracell"/>
</dbReference>
<evidence type="ECO:0000256" key="15">
    <source>
        <dbReference type="ARBA" id="ARBA00023136"/>
    </source>
</evidence>
<keyword evidence="12" id="KW-1133">Transmembrane helix</keyword>
<dbReference type="CDD" id="cd19501">
    <property type="entry name" value="RecA-like_FtsH"/>
    <property type="match status" value="1"/>
</dbReference>
<dbReference type="GO" id="GO:0016887">
    <property type="term" value="F:ATP hydrolysis activity"/>
    <property type="evidence" value="ECO:0007669"/>
    <property type="project" value="InterPro"/>
</dbReference>
<evidence type="ECO:0000256" key="5">
    <source>
        <dbReference type="ARBA" id="ARBA00022670"/>
    </source>
</evidence>
<evidence type="ECO:0000256" key="14">
    <source>
        <dbReference type="ARBA" id="ARBA00023128"/>
    </source>
</evidence>
<reference evidence="19 20" key="1">
    <citation type="submission" date="2018-08" db="EMBL/GenBank/DDBJ databases">
        <title>Draft genome of the lignicolous fungus Coniochaeta pulveracea.</title>
        <authorList>
            <person name="Borstlap C.J."/>
            <person name="De Witt R.N."/>
            <person name="Botha A."/>
            <person name="Volschenk H."/>
        </authorList>
    </citation>
    <scope>NUCLEOTIDE SEQUENCE [LARGE SCALE GENOMIC DNA]</scope>
    <source>
        <strain evidence="19 20">CAB683</strain>
    </source>
</reference>
<keyword evidence="6" id="KW-0812">Transmembrane</keyword>
<dbReference type="GO" id="GO:0008270">
    <property type="term" value="F:zinc ion binding"/>
    <property type="evidence" value="ECO:0007669"/>
    <property type="project" value="InterPro"/>
</dbReference>
<comment type="cofactor">
    <cofactor evidence="1">
        <name>Zn(2+)</name>
        <dbReference type="ChEBI" id="CHEBI:29105"/>
    </cofactor>
</comment>
<sequence>MTTILRPSPNQLARVARLSLVATSRCHRIPRTPRFIQPLRSFTQSTPRLYSTEPTRRPDEAKKDGKQETDAEQKPLAPGWVRLSEEELQLMESLNKIMPASQKETMVILLKGLRQFGAPQELRDLLAKAKDRGLSITDSMKAVRIAVKLAEKLATEESNAKFESRNMSDGFTSNAPGQQQQQEQPQNEKAQDSDKSKQQEPQDKAQEAKQKAKEARDDIKGQKQGSSTGGQGGNKGPGKGDKPPSRGTQLNDMLGWVVVSIVMYPLFKMIFPGEASREITWQELRKNFLDRGLVEKLVVVGDRVRVELNREATQAMYPDTVAANPNFYYYFSIGSVDAFERRLDEAQQELGIPSSERIPVSYASEGMGTKLLLSFGPTLIITGLLFMMLRRAGGGPGGNSGVFGMGKSRAKMFNHESAVKVKFSDVAGMDEAKVEIMEFVSFLKAPEKFEKLGAKIPRGAILSGPPGTGKTLLAKATAGESQVPFFSVSGSEFVEMFVGVGASRVRDLFATARKNAPCIIFIDEIDAIGKARGDGQRFGGNDEREATLNQILTEMDGFNTAEQVVVLAGTNRPDTLDKALMRPGRFDRHIHIDRPTMKGRQDIFRVHLAKIVTKEDMDHLTGRLAALTPGFAGADIANAVNEAALIAARANAETVEMIHFEQAIERVIGGLERKSLVLNPEEKKTVAYHEAGHAICGWYFRWADPLLKVSIIPRGQGALGYAQYLPTGDAYLMSTNQLMDRMAMTLGGRVSEEIHFPTVTTGASDDFKKVTRMATTMVTQWGMSEKLGPIHFNNDENQIQKPFAESTAQLIDQEVRRIIDQAYKQCKDLLTEKKKELGLVAEELLRKEMLTRDDLVRILGPRPFPEKEEFSKYFDGTNGRGTHAPPPFPVENTDTPDEHTGPAPAITEKL</sequence>
<dbReference type="Pfam" id="PF06480">
    <property type="entry name" value="FtsH_ext"/>
    <property type="match status" value="1"/>
</dbReference>
<dbReference type="AlphaFoldDB" id="A0A420Y6B9"/>
<dbReference type="FunFam" id="1.10.8.60:FF:000019">
    <property type="entry name" value="AFG3-like AAA ATPase 2"/>
    <property type="match status" value="1"/>
</dbReference>
<dbReference type="PROSITE" id="PS00674">
    <property type="entry name" value="AAA"/>
    <property type="match status" value="1"/>
</dbReference>
<dbReference type="Proteomes" id="UP000275385">
    <property type="component" value="Unassembled WGS sequence"/>
</dbReference>
<accession>A0A420Y6B9</accession>
<evidence type="ECO:0000256" key="8">
    <source>
        <dbReference type="ARBA" id="ARBA00022741"/>
    </source>
</evidence>
<evidence type="ECO:0000313" key="20">
    <source>
        <dbReference type="Proteomes" id="UP000275385"/>
    </source>
</evidence>
<dbReference type="FunFam" id="1.20.58.760:FF:000003">
    <property type="entry name" value="AFG3-like AAA ATPase 2"/>
    <property type="match status" value="1"/>
</dbReference>
<dbReference type="InterPro" id="IPR037219">
    <property type="entry name" value="Peptidase_M41-like"/>
</dbReference>
<evidence type="ECO:0000256" key="3">
    <source>
        <dbReference type="ARBA" id="ARBA00010044"/>
    </source>
</evidence>
<evidence type="ECO:0000256" key="2">
    <source>
        <dbReference type="ARBA" id="ARBA00004225"/>
    </source>
</evidence>
<name>A0A420Y6B9_9PEZI</name>
<evidence type="ECO:0000256" key="16">
    <source>
        <dbReference type="ARBA" id="ARBA00048778"/>
    </source>
</evidence>
<comment type="similarity">
    <text evidence="3">In the C-terminal section; belongs to the peptidase M41 family.</text>
</comment>
<gene>
    <name evidence="19" type="primary">AFG3</name>
    <name evidence="19" type="ORF">DL546_005173</name>
</gene>
<keyword evidence="5" id="KW-0645">Protease</keyword>
<keyword evidence="20" id="KW-1185">Reference proteome</keyword>
<dbReference type="InterPro" id="IPR005936">
    <property type="entry name" value="FtsH"/>
</dbReference>
<keyword evidence="10" id="KW-0862">Zinc</keyword>
<keyword evidence="15" id="KW-0472">Membrane</keyword>
<evidence type="ECO:0000256" key="9">
    <source>
        <dbReference type="ARBA" id="ARBA00022801"/>
    </source>
</evidence>
<evidence type="ECO:0000256" key="6">
    <source>
        <dbReference type="ARBA" id="ARBA00022692"/>
    </source>
</evidence>
<feature type="region of interest" description="Disordered" evidence="17">
    <location>
        <begin position="871"/>
        <end position="910"/>
    </location>
</feature>
<comment type="catalytic activity">
    <reaction evidence="16">
        <text>ATP + H2O = ADP + phosphate + H(+)</text>
        <dbReference type="Rhea" id="RHEA:13065"/>
        <dbReference type="ChEBI" id="CHEBI:15377"/>
        <dbReference type="ChEBI" id="CHEBI:15378"/>
        <dbReference type="ChEBI" id="CHEBI:30616"/>
        <dbReference type="ChEBI" id="CHEBI:43474"/>
        <dbReference type="ChEBI" id="CHEBI:456216"/>
    </reaction>
    <physiologicalReaction direction="left-to-right" evidence="16">
        <dbReference type="Rhea" id="RHEA:13066"/>
    </physiologicalReaction>
</comment>
<dbReference type="OrthoDB" id="1413014at2759"/>
<protein>
    <submittedName>
        <fullName evidence="19">AAA ATPase afg3</fullName>
    </submittedName>
</protein>
<dbReference type="Pfam" id="PF01434">
    <property type="entry name" value="Peptidase_M41"/>
    <property type="match status" value="1"/>
</dbReference>
<dbReference type="InterPro" id="IPR027417">
    <property type="entry name" value="P-loop_NTPase"/>
</dbReference>
<evidence type="ECO:0000256" key="12">
    <source>
        <dbReference type="ARBA" id="ARBA00022989"/>
    </source>
</evidence>
<dbReference type="Gene3D" id="1.20.58.760">
    <property type="entry name" value="Peptidase M41"/>
    <property type="match status" value="1"/>
</dbReference>
<keyword evidence="7" id="KW-0479">Metal-binding</keyword>
<dbReference type="NCBIfam" id="TIGR01241">
    <property type="entry name" value="FtsH_fam"/>
    <property type="match status" value="1"/>
</dbReference>
<dbReference type="GO" id="GO:0034982">
    <property type="term" value="P:mitochondrial protein processing"/>
    <property type="evidence" value="ECO:0007669"/>
    <property type="project" value="TreeGrafter"/>
</dbReference>
<comment type="similarity">
    <text evidence="4">In the N-terminal section; belongs to the AAA ATPase family.</text>
</comment>
<dbReference type="SUPFAM" id="SSF140990">
    <property type="entry name" value="FtsH protease domain-like"/>
    <property type="match status" value="1"/>
</dbReference>
<dbReference type="GO" id="GO:0004222">
    <property type="term" value="F:metalloendopeptidase activity"/>
    <property type="evidence" value="ECO:0007669"/>
    <property type="project" value="InterPro"/>
</dbReference>
<evidence type="ECO:0000256" key="11">
    <source>
        <dbReference type="ARBA" id="ARBA00022840"/>
    </source>
</evidence>
<dbReference type="InterPro" id="IPR050928">
    <property type="entry name" value="ATP-dep_Zn_Metalloprotease"/>
</dbReference>
<dbReference type="FunFam" id="3.40.1690.20:FF:000003">
    <property type="entry name" value="Mitochondrial inner membrane AAA protease Yta12, putative"/>
    <property type="match status" value="1"/>
</dbReference>
<evidence type="ECO:0000256" key="4">
    <source>
        <dbReference type="ARBA" id="ARBA00010550"/>
    </source>
</evidence>
<dbReference type="InterPro" id="IPR003593">
    <property type="entry name" value="AAA+_ATPase"/>
</dbReference>
<dbReference type="InterPro" id="IPR003960">
    <property type="entry name" value="ATPase_AAA_CS"/>
</dbReference>
<keyword evidence="11" id="KW-0067">ATP-binding</keyword>
<dbReference type="HAMAP" id="MF_01458">
    <property type="entry name" value="FtsH"/>
    <property type="match status" value="1"/>
</dbReference>
<organism evidence="19 20">
    <name type="scientific">Coniochaeta pulveracea</name>
    <dbReference type="NCBI Taxonomy" id="177199"/>
    <lineage>
        <taxon>Eukaryota</taxon>
        <taxon>Fungi</taxon>
        <taxon>Dikarya</taxon>
        <taxon>Ascomycota</taxon>
        <taxon>Pezizomycotina</taxon>
        <taxon>Sordariomycetes</taxon>
        <taxon>Sordariomycetidae</taxon>
        <taxon>Coniochaetales</taxon>
        <taxon>Coniochaetaceae</taxon>
        <taxon>Coniochaeta</taxon>
    </lineage>
</organism>
<dbReference type="EMBL" id="QVQW01000043">
    <property type="protein sequence ID" value="RKU43422.1"/>
    <property type="molecule type" value="Genomic_DNA"/>
</dbReference>
<feature type="region of interest" description="Disordered" evidence="17">
    <location>
        <begin position="46"/>
        <end position="78"/>
    </location>
</feature>
<dbReference type="PANTHER" id="PTHR43655:SF2">
    <property type="entry name" value="AFG3 LIKE MATRIX AAA PEPTIDASE SUBUNIT 2, ISOFORM A"/>
    <property type="match status" value="1"/>
</dbReference>
<evidence type="ECO:0000256" key="17">
    <source>
        <dbReference type="SAM" id="MobiDB-lite"/>
    </source>
</evidence>
<comment type="caution">
    <text evidence="19">The sequence shown here is derived from an EMBL/GenBank/DDBJ whole genome shotgun (WGS) entry which is preliminary data.</text>
</comment>
<evidence type="ECO:0000256" key="10">
    <source>
        <dbReference type="ARBA" id="ARBA00022833"/>
    </source>
</evidence>
<dbReference type="FunFam" id="3.40.50.300:FF:000001">
    <property type="entry name" value="ATP-dependent zinc metalloprotease FtsH"/>
    <property type="match status" value="1"/>
</dbReference>
<keyword evidence="9" id="KW-0378">Hydrolase</keyword>
<dbReference type="Pfam" id="PF00004">
    <property type="entry name" value="AAA"/>
    <property type="match status" value="1"/>
</dbReference>
<dbReference type="InterPro" id="IPR003959">
    <property type="entry name" value="ATPase_AAA_core"/>
</dbReference>
<dbReference type="Gene3D" id="3.40.1690.20">
    <property type="match status" value="1"/>
</dbReference>
<comment type="subcellular location">
    <subcellularLocation>
        <location evidence="2">Mitochondrion membrane</location>
        <topology evidence="2">Multi-pass membrane protein</topology>
    </subcellularLocation>
</comment>
<evidence type="ECO:0000256" key="1">
    <source>
        <dbReference type="ARBA" id="ARBA00001947"/>
    </source>
</evidence>
<evidence type="ECO:0000259" key="18">
    <source>
        <dbReference type="SMART" id="SM00382"/>
    </source>
</evidence>
<dbReference type="PANTHER" id="PTHR43655">
    <property type="entry name" value="ATP-DEPENDENT PROTEASE"/>
    <property type="match status" value="1"/>
</dbReference>
<dbReference type="GO" id="GO:0030163">
    <property type="term" value="P:protein catabolic process"/>
    <property type="evidence" value="ECO:0007669"/>
    <property type="project" value="UniProtKB-ARBA"/>
</dbReference>
<feature type="compositionally biased region" description="Basic and acidic residues" evidence="17">
    <location>
        <begin position="54"/>
        <end position="73"/>
    </location>
</feature>
<feature type="compositionally biased region" description="Gly residues" evidence="17">
    <location>
        <begin position="227"/>
        <end position="237"/>
    </location>
</feature>
<proteinExistence type="inferred from homology"/>
<dbReference type="GO" id="GO:0004176">
    <property type="term" value="F:ATP-dependent peptidase activity"/>
    <property type="evidence" value="ECO:0007669"/>
    <property type="project" value="InterPro"/>
</dbReference>
<dbReference type="InterPro" id="IPR041569">
    <property type="entry name" value="AAA_lid_3"/>
</dbReference>
<dbReference type="Gene3D" id="1.10.8.60">
    <property type="match status" value="1"/>
</dbReference>
<evidence type="ECO:0000313" key="19">
    <source>
        <dbReference type="EMBL" id="RKU43422.1"/>
    </source>
</evidence>
<feature type="compositionally biased region" description="Basic and acidic residues" evidence="17">
    <location>
        <begin position="155"/>
        <end position="166"/>
    </location>
</feature>
<keyword evidence="14" id="KW-0496">Mitochondrion</keyword>
<dbReference type="InterPro" id="IPR000642">
    <property type="entry name" value="Peptidase_M41"/>
</dbReference>
<evidence type="ECO:0000256" key="13">
    <source>
        <dbReference type="ARBA" id="ARBA00023049"/>
    </source>
</evidence>
<dbReference type="SMART" id="SM00382">
    <property type="entry name" value="AAA"/>
    <property type="match status" value="1"/>
</dbReference>
<keyword evidence="13" id="KW-0482">Metalloprotease</keyword>
<feature type="domain" description="AAA+ ATPase" evidence="18">
    <location>
        <begin position="456"/>
        <end position="596"/>
    </location>
</feature>
<dbReference type="Pfam" id="PF17862">
    <property type="entry name" value="AAA_lid_3"/>
    <property type="match status" value="1"/>
</dbReference>
<evidence type="ECO:0000256" key="7">
    <source>
        <dbReference type="ARBA" id="ARBA00022723"/>
    </source>
</evidence>
<dbReference type="GO" id="GO:0005524">
    <property type="term" value="F:ATP binding"/>
    <property type="evidence" value="ECO:0007669"/>
    <property type="project" value="UniProtKB-KW"/>
</dbReference>